<proteinExistence type="predicted"/>
<sequence>MEPKKFHAKWSQKRIIVLFLTTIGRLIWYFEPSVLTTFSLLGLTLSLIDFLVPLVGPTVLGRSKTGIQEKQYEQICIRIHNFRYHLSDMTGTMISLKNERPKVYFILVMGLLAVFAWVGSQIDNLLLTYLMLNITLMMPGLRRQKVVQGYLNKVGSIFKTVVLGKSKKK</sequence>
<dbReference type="InterPro" id="IPR057282">
    <property type="entry name" value="RETREG1-3-like_RHD"/>
</dbReference>
<feature type="domain" description="RETREG1-3/ARL6IP-like N-terminal reticulon-homology" evidence="6">
    <location>
        <begin position="73"/>
        <end position="158"/>
    </location>
</feature>
<evidence type="ECO:0000256" key="4">
    <source>
        <dbReference type="ARBA" id="ARBA00023136"/>
    </source>
</evidence>
<keyword evidence="4 5" id="KW-0472">Membrane</keyword>
<comment type="subcellular location">
    <subcellularLocation>
        <location evidence="1">Membrane</location>
        <topology evidence="1">Multi-pass membrane protein</topology>
    </subcellularLocation>
</comment>
<evidence type="ECO:0000256" key="2">
    <source>
        <dbReference type="ARBA" id="ARBA00022692"/>
    </source>
</evidence>
<feature type="transmembrane region" description="Helical" evidence="5">
    <location>
        <begin position="12"/>
        <end position="30"/>
    </location>
</feature>
<evidence type="ECO:0000256" key="5">
    <source>
        <dbReference type="SAM" id="Phobius"/>
    </source>
</evidence>
<evidence type="ECO:0000256" key="1">
    <source>
        <dbReference type="ARBA" id="ARBA00004141"/>
    </source>
</evidence>
<organism evidence="7 8">
    <name type="scientific">Mya arenaria</name>
    <name type="common">Soft-shell clam</name>
    <dbReference type="NCBI Taxonomy" id="6604"/>
    <lineage>
        <taxon>Eukaryota</taxon>
        <taxon>Metazoa</taxon>
        <taxon>Spiralia</taxon>
        <taxon>Lophotrochozoa</taxon>
        <taxon>Mollusca</taxon>
        <taxon>Bivalvia</taxon>
        <taxon>Autobranchia</taxon>
        <taxon>Heteroconchia</taxon>
        <taxon>Euheterodonta</taxon>
        <taxon>Imparidentia</taxon>
        <taxon>Neoheterodontei</taxon>
        <taxon>Myida</taxon>
        <taxon>Myoidea</taxon>
        <taxon>Myidae</taxon>
        <taxon>Mya</taxon>
    </lineage>
</organism>
<dbReference type="Pfam" id="PF24456">
    <property type="entry name" value="RHD_RETREG1-3"/>
    <property type="match status" value="1"/>
</dbReference>
<dbReference type="PANTHER" id="PTHR20952:SF0">
    <property type="entry name" value="ADP-RIBOSYLATION FACTOR-LIKE PROTEIN 6-INTERACTING PROTEIN 1"/>
    <property type="match status" value="1"/>
</dbReference>
<feature type="transmembrane region" description="Helical" evidence="5">
    <location>
        <begin position="36"/>
        <end position="60"/>
    </location>
</feature>
<keyword evidence="8" id="KW-1185">Reference proteome</keyword>
<evidence type="ECO:0000313" key="8">
    <source>
        <dbReference type="Proteomes" id="UP001164746"/>
    </source>
</evidence>
<accession>A0ABY7DJE3</accession>
<keyword evidence="2 5" id="KW-0812">Transmembrane</keyword>
<dbReference type="Proteomes" id="UP001164746">
    <property type="component" value="Chromosome 2"/>
</dbReference>
<evidence type="ECO:0000259" key="6">
    <source>
        <dbReference type="Pfam" id="PF24456"/>
    </source>
</evidence>
<feature type="transmembrane region" description="Helical" evidence="5">
    <location>
        <begin position="103"/>
        <end position="119"/>
    </location>
</feature>
<dbReference type="PANTHER" id="PTHR20952">
    <property type="entry name" value="ADP-RIBOSYLATION-LIKE FACTOR 6-INTERACTING PROTEIN"/>
    <property type="match status" value="1"/>
</dbReference>
<evidence type="ECO:0000256" key="3">
    <source>
        <dbReference type="ARBA" id="ARBA00022989"/>
    </source>
</evidence>
<evidence type="ECO:0000313" key="7">
    <source>
        <dbReference type="EMBL" id="WAQ96604.1"/>
    </source>
</evidence>
<protein>
    <submittedName>
        <fullName evidence="7">AR6P1-like protein</fullName>
    </submittedName>
</protein>
<keyword evidence="3 5" id="KW-1133">Transmembrane helix</keyword>
<reference evidence="7" key="1">
    <citation type="submission" date="2022-11" db="EMBL/GenBank/DDBJ databases">
        <title>Centuries of genome instability and evolution in soft-shell clam transmissible cancer (bioRxiv).</title>
        <authorList>
            <person name="Hart S.F.M."/>
            <person name="Yonemitsu M.A."/>
            <person name="Giersch R.M."/>
            <person name="Beal B.F."/>
            <person name="Arriagada G."/>
            <person name="Davis B.W."/>
            <person name="Ostrander E.A."/>
            <person name="Goff S.P."/>
            <person name="Metzger M.J."/>
        </authorList>
    </citation>
    <scope>NUCLEOTIDE SEQUENCE</scope>
    <source>
        <strain evidence="7">MELC-2E11</strain>
        <tissue evidence="7">Siphon/mantle</tissue>
    </source>
</reference>
<name>A0ABY7DJE3_MYAAR</name>
<gene>
    <name evidence="7" type="ORF">MAR_029294</name>
</gene>
<dbReference type="InterPro" id="IPR052114">
    <property type="entry name" value="ER_autophagy_membrane_reg"/>
</dbReference>
<dbReference type="EMBL" id="CP111013">
    <property type="protein sequence ID" value="WAQ96604.1"/>
    <property type="molecule type" value="Genomic_DNA"/>
</dbReference>